<gene>
    <name evidence="1" type="ORF">FMEXI_10515</name>
</gene>
<accession>A0A8H5MPI0</accession>
<keyword evidence="2" id="KW-1185">Reference proteome</keyword>
<proteinExistence type="predicted"/>
<evidence type="ECO:0000313" key="1">
    <source>
        <dbReference type="EMBL" id="KAF5536078.1"/>
    </source>
</evidence>
<organism evidence="1 2">
    <name type="scientific">Fusarium mexicanum</name>
    <dbReference type="NCBI Taxonomy" id="751941"/>
    <lineage>
        <taxon>Eukaryota</taxon>
        <taxon>Fungi</taxon>
        <taxon>Dikarya</taxon>
        <taxon>Ascomycota</taxon>
        <taxon>Pezizomycotina</taxon>
        <taxon>Sordariomycetes</taxon>
        <taxon>Hypocreomycetidae</taxon>
        <taxon>Hypocreales</taxon>
        <taxon>Nectriaceae</taxon>
        <taxon>Fusarium</taxon>
        <taxon>Fusarium fujikuroi species complex</taxon>
    </lineage>
</organism>
<protein>
    <submittedName>
        <fullName evidence="1">K P-type ATPase (Mediates high-affinity potassium or sodium uptake)</fullName>
    </submittedName>
</protein>
<reference evidence="1 2" key="1">
    <citation type="submission" date="2020-05" db="EMBL/GenBank/DDBJ databases">
        <title>Identification and distribution of gene clusters putatively required for synthesis of sphingolipid metabolism inhibitors in phylogenetically diverse species of the filamentous fungus Fusarium.</title>
        <authorList>
            <person name="Kim H.-S."/>
            <person name="Busman M."/>
            <person name="Brown D.W."/>
            <person name="Divon H."/>
            <person name="Uhlig S."/>
            <person name="Proctor R.H."/>
        </authorList>
    </citation>
    <scope>NUCLEOTIDE SEQUENCE [LARGE SCALE GENOMIC DNA]</scope>
    <source>
        <strain evidence="1 2">NRRL 53147</strain>
    </source>
</reference>
<dbReference type="EMBL" id="JAAOAM010000263">
    <property type="protein sequence ID" value="KAF5536078.1"/>
    <property type="molecule type" value="Genomic_DNA"/>
</dbReference>
<name>A0A8H5MPI0_9HYPO</name>
<comment type="caution">
    <text evidence="1">The sequence shown here is derived from an EMBL/GenBank/DDBJ whole genome shotgun (WGS) entry which is preliminary data.</text>
</comment>
<dbReference type="Proteomes" id="UP000522262">
    <property type="component" value="Unassembled WGS sequence"/>
</dbReference>
<dbReference type="AlphaFoldDB" id="A0A8H5MPI0"/>
<evidence type="ECO:0000313" key="2">
    <source>
        <dbReference type="Proteomes" id="UP000522262"/>
    </source>
</evidence>
<sequence length="328" mass="38425">MESFPFERLPAELKIKIITFAIPSILARFVMRDSQLLLASDPVRQDETELRRIRASCPEIKTICDRIRYFVVSSWGGKVSRLDPVRDTFGMCEPFPSKITQIPCEQGPESSEQADLPIRRMLYWTGMLVHPHLQQSYAELPFNSLPLWTRTPMLKAFTMVLGTCDRIWHIESFQQYGPKTRNDTLEEEEFLSTWGASRPDLPLRIGFHGYSGDNISQGGKWPGFRYWTETKKIEFRTLTWPEVQPCAEDCPAKSSDRKHPDFIARLWINRPGESMDAEQSQYGWIEVKDPEEDDALWVEQVATTWKMVRHMMIRMNRLMDFEWHLDNE</sequence>